<reference evidence="7" key="1">
    <citation type="submission" date="2016-10" db="EMBL/GenBank/DDBJ databases">
        <authorList>
            <person name="Varghese N."/>
            <person name="Submissions S."/>
        </authorList>
    </citation>
    <scope>NUCLEOTIDE SEQUENCE [LARGE SCALE GENOMIC DNA]</scope>
    <source>
        <strain evidence="7">IBRC-M 10761</strain>
    </source>
</reference>
<dbReference type="STRING" id="1416801.SAMN05192553_101587"/>
<proteinExistence type="predicted"/>
<feature type="short sequence motif" description="GXSXG" evidence="4">
    <location>
        <begin position="47"/>
        <end position="51"/>
    </location>
</feature>
<gene>
    <name evidence="6" type="ORF">SAMN05192553_101587</name>
</gene>
<dbReference type="SUPFAM" id="SSF52151">
    <property type="entry name" value="FabD/lysophospholipase-like"/>
    <property type="match status" value="1"/>
</dbReference>
<protein>
    <submittedName>
        <fullName evidence="6">Predicted acylesterase/phospholipase RssA, contains patatin domain</fullName>
    </submittedName>
</protein>
<evidence type="ECO:0000256" key="3">
    <source>
        <dbReference type="ARBA" id="ARBA00023098"/>
    </source>
</evidence>
<name>A0A1H6UDM3_9BACT</name>
<comment type="caution">
    <text evidence="4">Lacks conserved residue(s) required for the propagation of feature annotation.</text>
</comment>
<dbReference type="InterPro" id="IPR050301">
    <property type="entry name" value="NTE"/>
</dbReference>
<evidence type="ECO:0000256" key="4">
    <source>
        <dbReference type="PROSITE-ProRule" id="PRU01161"/>
    </source>
</evidence>
<dbReference type="RefSeq" id="WP_092169217.1">
    <property type="nucleotide sequence ID" value="NZ_FNZH01000001.1"/>
</dbReference>
<feature type="domain" description="PNPLA" evidence="5">
    <location>
        <begin position="16"/>
        <end position="186"/>
    </location>
</feature>
<evidence type="ECO:0000313" key="6">
    <source>
        <dbReference type="EMBL" id="SEI86310.1"/>
    </source>
</evidence>
<dbReference type="Gene3D" id="3.40.1090.10">
    <property type="entry name" value="Cytosolic phospholipase A2 catalytic domain"/>
    <property type="match status" value="1"/>
</dbReference>
<keyword evidence="7" id="KW-1185">Reference proteome</keyword>
<evidence type="ECO:0000256" key="1">
    <source>
        <dbReference type="ARBA" id="ARBA00022801"/>
    </source>
</evidence>
<accession>A0A1H6UDM3</accession>
<feature type="active site" description="Proton acceptor" evidence="4">
    <location>
        <position position="172"/>
    </location>
</feature>
<dbReference type="InterPro" id="IPR002641">
    <property type="entry name" value="PNPLA_dom"/>
</dbReference>
<keyword evidence="3 4" id="KW-0443">Lipid metabolism</keyword>
<dbReference type="EMBL" id="FNZH01000001">
    <property type="protein sequence ID" value="SEI86310.1"/>
    <property type="molecule type" value="Genomic_DNA"/>
</dbReference>
<dbReference type="PANTHER" id="PTHR14226:SF57">
    <property type="entry name" value="BLR7027 PROTEIN"/>
    <property type="match status" value="1"/>
</dbReference>
<dbReference type="Pfam" id="PF01734">
    <property type="entry name" value="Patatin"/>
    <property type="match status" value="1"/>
</dbReference>
<dbReference type="GO" id="GO:0016787">
    <property type="term" value="F:hydrolase activity"/>
    <property type="evidence" value="ECO:0007669"/>
    <property type="project" value="UniProtKB-UniRule"/>
</dbReference>
<evidence type="ECO:0000313" key="7">
    <source>
        <dbReference type="Proteomes" id="UP000199403"/>
    </source>
</evidence>
<dbReference type="OrthoDB" id="2339873at2"/>
<dbReference type="Proteomes" id="UP000199403">
    <property type="component" value="Unassembled WGS sequence"/>
</dbReference>
<dbReference type="PROSITE" id="PS51635">
    <property type="entry name" value="PNPLA"/>
    <property type="match status" value="1"/>
</dbReference>
<organism evidence="6 7">
    <name type="scientific">Cyclobacterium xiamenense</name>
    <dbReference type="NCBI Taxonomy" id="1297121"/>
    <lineage>
        <taxon>Bacteria</taxon>
        <taxon>Pseudomonadati</taxon>
        <taxon>Bacteroidota</taxon>
        <taxon>Cytophagia</taxon>
        <taxon>Cytophagales</taxon>
        <taxon>Cyclobacteriaceae</taxon>
        <taxon>Cyclobacterium</taxon>
    </lineage>
</organism>
<evidence type="ECO:0000259" key="5">
    <source>
        <dbReference type="PROSITE" id="PS51635"/>
    </source>
</evidence>
<dbReference type="InterPro" id="IPR016035">
    <property type="entry name" value="Acyl_Trfase/lysoPLipase"/>
</dbReference>
<evidence type="ECO:0000256" key="2">
    <source>
        <dbReference type="ARBA" id="ARBA00022963"/>
    </source>
</evidence>
<keyword evidence="2 4" id="KW-0442">Lipid degradation</keyword>
<dbReference type="PANTHER" id="PTHR14226">
    <property type="entry name" value="NEUROPATHY TARGET ESTERASE/SWISS CHEESE D.MELANOGASTER"/>
    <property type="match status" value="1"/>
</dbReference>
<feature type="active site" description="Nucleophile" evidence="4">
    <location>
        <position position="49"/>
    </location>
</feature>
<dbReference type="AlphaFoldDB" id="A0A1H6UDM3"/>
<keyword evidence="1 4" id="KW-0378">Hydrolase</keyword>
<sequence>MLITSHPNESKSRKSLVLAGGGIRVAYQVGVLKAMEEAGLQFDHVDGTSGGIFNAAMLASGMEVQALMDRWADLKMAHFVSPARVTDYLRPWRMKGMGDADAIRSKVFPHFGVDIASIRQKKLPITFSLCNFSKKSVQAIPAKDVHENHLLAGVSLPIVMPALQVGEDWFIDAVWIKDANLMEAVRRGAEEIWVVWGIGNYPAYLPGALRQYVHSIEMSANGGLWEEFEQIKWINKGILRGESEFGQRKPIQVFVIRPQLPLPLDPDLFFNRITTRDLMAMGYSDATEYLSAIPKSGTPLDERSTATRNLGDCLAISLHYSGELPWKDEISQVRYRVFLRYTEWEGKGNTEVYSSLYLGHLDQEFPGTAGHFSIKDSQGIVAEIASNFLIDGRTYHLLARFEVKSPWHWLAGMEFKALELVLYPKMEADPEIVMEGSLYQSFGARLRSFWKALAITNEGSRGGIGFKLKQIKKMMYDEV</sequence>
<dbReference type="GO" id="GO:0016042">
    <property type="term" value="P:lipid catabolic process"/>
    <property type="evidence" value="ECO:0007669"/>
    <property type="project" value="UniProtKB-UniRule"/>
</dbReference>